<feature type="signal peptide" evidence="5">
    <location>
        <begin position="1"/>
        <end position="19"/>
    </location>
</feature>
<dbReference type="InterPro" id="IPR050416">
    <property type="entry name" value="FAD-linked_Oxidoreductase"/>
</dbReference>
<dbReference type="RefSeq" id="XP_047772333.1">
    <property type="nucleotide sequence ID" value="XM_047921273.1"/>
</dbReference>
<protein>
    <submittedName>
        <fullName evidence="7">FAD dependent oxidoreductase</fullName>
    </submittedName>
</protein>
<reference evidence="7 8" key="1">
    <citation type="journal article" date="2021" name="Environ. Microbiol.">
        <title>Gene family expansions and transcriptome signatures uncover fungal adaptations to wood decay.</title>
        <authorList>
            <person name="Hage H."/>
            <person name="Miyauchi S."/>
            <person name="Viragh M."/>
            <person name="Drula E."/>
            <person name="Min B."/>
            <person name="Chaduli D."/>
            <person name="Navarro D."/>
            <person name="Favel A."/>
            <person name="Norest M."/>
            <person name="Lesage-Meessen L."/>
            <person name="Balint B."/>
            <person name="Merenyi Z."/>
            <person name="de Eugenio L."/>
            <person name="Morin E."/>
            <person name="Martinez A.T."/>
            <person name="Baldrian P."/>
            <person name="Stursova M."/>
            <person name="Martinez M.J."/>
            <person name="Novotny C."/>
            <person name="Magnuson J.K."/>
            <person name="Spatafora J.W."/>
            <person name="Maurice S."/>
            <person name="Pangilinan J."/>
            <person name="Andreopoulos W."/>
            <person name="LaButti K."/>
            <person name="Hundley H."/>
            <person name="Na H."/>
            <person name="Kuo A."/>
            <person name="Barry K."/>
            <person name="Lipzen A."/>
            <person name="Henrissat B."/>
            <person name="Riley R."/>
            <person name="Ahrendt S."/>
            <person name="Nagy L.G."/>
            <person name="Grigoriev I.V."/>
            <person name="Martin F."/>
            <person name="Rosso M.N."/>
        </authorList>
    </citation>
    <scope>NUCLEOTIDE SEQUENCE [LARGE SCALE GENOMIC DNA]</scope>
    <source>
        <strain evidence="7 8">CIRM-BRFM 1785</strain>
    </source>
</reference>
<keyword evidence="5" id="KW-0732">Signal</keyword>
<dbReference type="InterPro" id="IPR016169">
    <property type="entry name" value="FAD-bd_PCMH_sub2"/>
</dbReference>
<accession>A0ABQ8JXW2</accession>
<dbReference type="Proteomes" id="UP000814176">
    <property type="component" value="Unassembled WGS sequence"/>
</dbReference>
<evidence type="ECO:0000259" key="6">
    <source>
        <dbReference type="PROSITE" id="PS51387"/>
    </source>
</evidence>
<dbReference type="InterPro" id="IPR006094">
    <property type="entry name" value="Oxid_FAD_bind_N"/>
</dbReference>
<proteinExistence type="inferred from homology"/>
<dbReference type="PROSITE" id="PS51387">
    <property type="entry name" value="FAD_PCMH"/>
    <property type="match status" value="1"/>
</dbReference>
<dbReference type="PANTHER" id="PTHR42973:SF13">
    <property type="entry name" value="FAD-BINDING PCMH-TYPE DOMAIN-CONTAINING PROTEIN"/>
    <property type="match status" value="1"/>
</dbReference>
<dbReference type="PANTHER" id="PTHR42973">
    <property type="entry name" value="BINDING OXIDOREDUCTASE, PUTATIVE (AFU_ORTHOLOGUE AFUA_1G17690)-RELATED"/>
    <property type="match status" value="1"/>
</dbReference>
<gene>
    <name evidence="7" type="ORF">C8Q71DRAFT_719148</name>
</gene>
<comment type="similarity">
    <text evidence="1">Belongs to the oxygen-dependent FAD-linked oxidoreductase family.</text>
</comment>
<dbReference type="Pfam" id="PF08031">
    <property type="entry name" value="BBE"/>
    <property type="match status" value="1"/>
</dbReference>
<name>A0ABQ8JXW2_9APHY</name>
<dbReference type="PROSITE" id="PS51257">
    <property type="entry name" value="PROKAR_LIPOPROTEIN"/>
    <property type="match status" value="1"/>
</dbReference>
<dbReference type="EMBL" id="JADCUA010000050">
    <property type="protein sequence ID" value="KAH9828677.1"/>
    <property type="molecule type" value="Genomic_DNA"/>
</dbReference>
<evidence type="ECO:0000256" key="4">
    <source>
        <dbReference type="ARBA" id="ARBA00023002"/>
    </source>
</evidence>
<evidence type="ECO:0000313" key="8">
    <source>
        <dbReference type="Proteomes" id="UP000814176"/>
    </source>
</evidence>
<dbReference type="SUPFAM" id="SSF56176">
    <property type="entry name" value="FAD-binding/transporter-associated domain-like"/>
    <property type="match status" value="1"/>
</dbReference>
<keyword evidence="8" id="KW-1185">Reference proteome</keyword>
<sequence length="487" mass="52355">MLHILKYLLLSISTFGCLGVRGSGTHHSHLTICNAIAQAVSTKSSVFYPGNQYTSDNYHWAVSSTINSSCTVEPGTAEDIGKILRILGVTRTPFGVRGAGHTSNVGFSATTGVQIAMTRLDEVIYDAKTSIAKIGAGNVWDDVYEGLQPFNVSVVGGRVSGIGAAGFTLGGGYSYKTNEYGLTIDTVTGFEVVLPIGEVVFADATQYSDLFFGLKGGFNNFGVMTAIYMKTHAETFVWGGSITTTGVDEAVMAAVLNFYSTVTDPKAAILPTFNYDSSIGIVSRSLGLFYHAPEPPQGMFDDFLALPALVQNVSTRSLLSLITAFPEPTGLRGAFHTLSLHTLSSAFLDAVVNETQFWSTQLSPSVPGLFISYDVEPFLSSYLSHGSPSAWPPSREIALLPINLYFAWALPENDTVIHEVMTQSVDYLTEVAIAEGQDIADAPLYPNYAISGVPLEDMYGQNVERLKHIKATYDPANVMGLTGGWKF</sequence>
<dbReference type="Gene3D" id="3.30.465.10">
    <property type="match status" value="1"/>
</dbReference>
<dbReference type="InterPro" id="IPR036318">
    <property type="entry name" value="FAD-bd_PCMH-like_sf"/>
</dbReference>
<organism evidence="7 8">
    <name type="scientific">Rhodofomes roseus</name>
    <dbReference type="NCBI Taxonomy" id="34475"/>
    <lineage>
        <taxon>Eukaryota</taxon>
        <taxon>Fungi</taxon>
        <taxon>Dikarya</taxon>
        <taxon>Basidiomycota</taxon>
        <taxon>Agaricomycotina</taxon>
        <taxon>Agaricomycetes</taxon>
        <taxon>Polyporales</taxon>
        <taxon>Rhodofomes</taxon>
    </lineage>
</organism>
<evidence type="ECO:0000256" key="5">
    <source>
        <dbReference type="SAM" id="SignalP"/>
    </source>
</evidence>
<dbReference type="InterPro" id="IPR016166">
    <property type="entry name" value="FAD-bd_PCMH"/>
</dbReference>
<dbReference type="Pfam" id="PF01565">
    <property type="entry name" value="FAD_binding_4"/>
    <property type="match status" value="1"/>
</dbReference>
<evidence type="ECO:0000256" key="1">
    <source>
        <dbReference type="ARBA" id="ARBA00005466"/>
    </source>
</evidence>
<evidence type="ECO:0000256" key="3">
    <source>
        <dbReference type="ARBA" id="ARBA00022827"/>
    </source>
</evidence>
<keyword evidence="3" id="KW-0274">FAD</keyword>
<comment type="caution">
    <text evidence="7">The sequence shown here is derived from an EMBL/GenBank/DDBJ whole genome shotgun (WGS) entry which is preliminary data.</text>
</comment>
<dbReference type="Gene3D" id="3.40.462.20">
    <property type="match status" value="1"/>
</dbReference>
<dbReference type="InterPro" id="IPR012951">
    <property type="entry name" value="BBE"/>
</dbReference>
<evidence type="ECO:0000256" key="2">
    <source>
        <dbReference type="ARBA" id="ARBA00022630"/>
    </source>
</evidence>
<dbReference type="GeneID" id="72002005"/>
<keyword evidence="2" id="KW-0285">Flavoprotein</keyword>
<feature type="domain" description="FAD-binding PCMH-type" evidence="6">
    <location>
        <begin position="64"/>
        <end position="234"/>
    </location>
</feature>
<feature type="chain" id="PRO_5046892637" evidence="5">
    <location>
        <begin position="20"/>
        <end position="487"/>
    </location>
</feature>
<keyword evidence="4" id="KW-0560">Oxidoreductase</keyword>
<evidence type="ECO:0000313" key="7">
    <source>
        <dbReference type="EMBL" id="KAH9828677.1"/>
    </source>
</evidence>